<keyword evidence="1" id="KW-0694">RNA-binding</keyword>
<feature type="compositionally biased region" description="Basic and acidic residues" evidence="2">
    <location>
        <begin position="805"/>
        <end position="820"/>
    </location>
</feature>
<feature type="compositionally biased region" description="Polar residues" evidence="2">
    <location>
        <begin position="660"/>
        <end position="676"/>
    </location>
</feature>
<feature type="compositionally biased region" description="Polar residues" evidence="2">
    <location>
        <begin position="126"/>
        <end position="141"/>
    </location>
</feature>
<feature type="region of interest" description="Disordered" evidence="2">
    <location>
        <begin position="117"/>
        <end position="248"/>
    </location>
</feature>
<feature type="compositionally biased region" description="Basic and acidic residues" evidence="2">
    <location>
        <begin position="997"/>
        <end position="1010"/>
    </location>
</feature>
<organism evidence="4 5">
    <name type="scientific">Aldrovandia affinis</name>
    <dbReference type="NCBI Taxonomy" id="143900"/>
    <lineage>
        <taxon>Eukaryota</taxon>
        <taxon>Metazoa</taxon>
        <taxon>Chordata</taxon>
        <taxon>Craniata</taxon>
        <taxon>Vertebrata</taxon>
        <taxon>Euteleostomi</taxon>
        <taxon>Actinopterygii</taxon>
        <taxon>Neopterygii</taxon>
        <taxon>Teleostei</taxon>
        <taxon>Notacanthiformes</taxon>
        <taxon>Halosauridae</taxon>
        <taxon>Aldrovandia</taxon>
    </lineage>
</organism>
<feature type="compositionally biased region" description="Basic residues" evidence="2">
    <location>
        <begin position="555"/>
        <end position="589"/>
    </location>
</feature>
<feature type="domain" description="RRM" evidence="3">
    <location>
        <begin position="874"/>
        <end position="949"/>
    </location>
</feature>
<dbReference type="Pfam" id="PF00076">
    <property type="entry name" value="RRM_1"/>
    <property type="match status" value="1"/>
</dbReference>
<feature type="compositionally biased region" description="Polar residues" evidence="2">
    <location>
        <begin position="39"/>
        <end position="63"/>
    </location>
</feature>
<dbReference type="Proteomes" id="UP001221898">
    <property type="component" value="Unassembled WGS sequence"/>
</dbReference>
<feature type="region of interest" description="Disordered" evidence="2">
    <location>
        <begin position="326"/>
        <end position="355"/>
    </location>
</feature>
<dbReference type="PANTHER" id="PTHR15592">
    <property type="entry name" value="MATRIN 3/NUCLEAR PROTEIN 220-RELATED"/>
    <property type="match status" value="1"/>
</dbReference>
<evidence type="ECO:0000313" key="5">
    <source>
        <dbReference type="Proteomes" id="UP001221898"/>
    </source>
</evidence>
<dbReference type="GO" id="GO:0008270">
    <property type="term" value="F:zinc ion binding"/>
    <property type="evidence" value="ECO:0007669"/>
    <property type="project" value="InterPro"/>
</dbReference>
<evidence type="ECO:0000259" key="3">
    <source>
        <dbReference type="PROSITE" id="PS50102"/>
    </source>
</evidence>
<feature type="compositionally biased region" description="Basic and acidic residues" evidence="2">
    <location>
        <begin position="590"/>
        <end position="608"/>
    </location>
</feature>
<dbReference type="EMBL" id="JAINUG010000130">
    <property type="protein sequence ID" value="KAJ8394048.1"/>
    <property type="molecule type" value="Genomic_DNA"/>
</dbReference>
<feature type="compositionally biased region" description="Basic and acidic residues" evidence="2">
    <location>
        <begin position="1092"/>
        <end position="1110"/>
    </location>
</feature>
<dbReference type="Gene3D" id="3.30.70.330">
    <property type="match status" value="3"/>
</dbReference>
<proteinExistence type="predicted"/>
<feature type="compositionally biased region" description="Acidic residues" evidence="2">
    <location>
        <begin position="822"/>
        <end position="833"/>
    </location>
</feature>
<dbReference type="InterPro" id="IPR035979">
    <property type="entry name" value="RBD_domain_sf"/>
</dbReference>
<keyword evidence="5" id="KW-1185">Reference proteome</keyword>
<dbReference type="PROSITE" id="PS50102">
    <property type="entry name" value="RRM"/>
    <property type="match status" value="1"/>
</dbReference>
<feature type="compositionally biased region" description="Basic and acidic residues" evidence="2">
    <location>
        <begin position="26"/>
        <end position="35"/>
    </location>
</feature>
<dbReference type="AlphaFoldDB" id="A0AAD7WEP5"/>
<sequence>MSHNYPYGRSPEDFVSRQGAFATSDNLRREERDVCRTSLLPSSRSAPTYTTSNSALESYSPQSSTTAENALGLLSSCGLEPEDISVLAGMPESLITEETLPRLLMELRQKKALRDRTTCYPPFRPSSDTWEGLSHTSSAEYQGNPPQRSSYPPNPPQHSSYPLPREEAESWQDRWGNPRQSATGRPKRTESNYVVDYNYGQTQEDDSRSNERPAYSTRAGGIAEPRYSQSSSDYRQVNPAKGPAVPRQRKQILPSAARTPLNPTAREADDFHGATPQTFPYACSLCDIAVLSQKDWTLHINGAQHADSQLAVLQMYPDWDCRNGSVRQSGYHSEKGREEEKPRATRHRAPQHQVATSGLSGMCRPAIQKRDGRVICAKYAANSVDEDCVRRLVRPFGSAVNVMMFPVQAFIEMSAPNEADDIVKYYSRNPAVVEGSQVQFSLSAMYNFLQNSPVVVFSLLPPGNEKYPELVAIAKRFGSVKHSLFLPNRVLLEMGSRPDAEKLVQYYASHPLKMKGKNIQVSHSTKHSTLKVVIPDMDSGDGAEASRSSGQSYRSQKRRSPSPRRRSPSHRRRYSSPKRKSPSPRRGSREKRDVTLRAKDKTSEERTRSSSRHRSQSSRSSTSLTREGKSTSRGHSVEKVADTQKRAVKGDKASEEAPNLGSNQQSSCTRAQTKESMPSPREEPKEDDIDQDTQDQAGFEGGEDSDIEGMQVIGEDEEMRSEEGSMEFLEELEEGAQTDVAGPEKTSEDVSVARSSEVPDVSEEEKCGETEEASTEEPAGQPDQEPVSQTPTMDDTTSEPPAVKAMEEEKWQESEERVEGPEAYEEEEPDFPESLEHCITLDELEDEEDEDQTVSEGHSDQRSREENQDNYSGKVVYIENLPNGYYTDAQFVKIAREYGKVKRYFLLRRRQEGFIEMERAEDAQRAVRELSKKRVEMDDHNLTFHLSRKYKRLTCGWSPEPDSDNESRRRKCRREKSRRGQRDNSSSRNQSRDEEEPAAKKACIREKNTTPEEPSSSIKEEEKPATEEPSSSIKEEEKPATEEPSSSREQEKQQEEEEEEKGTSETPCEQKESETENKDGQISQACDSMGAQRKDTEGETNSEKPDGRIEQVCVKEEKVETMSDHTHGPLGPYLPNNPMGMEFVSSKVGYFCSLCNAIYVSEDEAREEHCSSLSHFQKLKAYFERNSDPERVM</sequence>
<feature type="region of interest" description="Disordered" evidence="2">
    <location>
        <begin position="532"/>
        <end position="871"/>
    </location>
</feature>
<name>A0AAD7WEP5_9TELE</name>
<reference evidence="4" key="1">
    <citation type="journal article" date="2023" name="Science">
        <title>Genome structures resolve the early diversification of teleost fishes.</title>
        <authorList>
            <person name="Parey E."/>
            <person name="Louis A."/>
            <person name="Montfort J."/>
            <person name="Bouchez O."/>
            <person name="Roques C."/>
            <person name="Iampietro C."/>
            <person name="Lluch J."/>
            <person name="Castinel A."/>
            <person name="Donnadieu C."/>
            <person name="Desvignes T."/>
            <person name="Floi Bucao C."/>
            <person name="Jouanno E."/>
            <person name="Wen M."/>
            <person name="Mejri S."/>
            <person name="Dirks R."/>
            <person name="Jansen H."/>
            <person name="Henkel C."/>
            <person name="Chen W.J."/>
            <person name="Zahm M."/>
            <person name="Cabau C."/>
            <person name="Klopp C."/>
            <person name="Thompson A.W."/>
            <person name="Robinson-Rechavi M."/>
            <person name="Braasch I."/>
            <person name="Lecointre G."/>
            <person name="Bobe J."/>
            <person name="Postlethwait J.H."/>
            <person name="Berthelot C."/>
            <person name="Roest Crollius H."/>
            <person name="Guiguen Y."/>
        </authorList>
    </citation>
    <scope>NUCLEOTIDE SEQUENCE</scope>
    <source>
        <strain evidence="4">NC1722</strain>
    </source>
</reference>
<feature type="compositionally biased region" description="Basic and acidic residues" evidence="2">
    <location>
        <begin position="332"/>
        <end position="343"/>
    </location>
</feature>
<dbReference type="SUPFAM" id="SSF54928">
    <property type="entry name" value="RNA-binding domain, RBD"/>
    <property type="match status" value="3"/>
</dbReference>
<accession>A0AAD7WEP5</accession>
<evidence type="ECO:0000256" key="2">
    <source>
        <dbReference type="SAM" id="MobiDB-lite"/>
    </source>
</evidence>
<feature type="compositionally biased region" description="Acidic residues" evidence="2">
    <location>
        <begin position="714"/>
        <end position="736"/>
    </location>
</feature>
<feature type="compositionally biased region" description="Acidic residues" evidence="2">
    <location>
        <begin position="842"/>
        <end position="853"/>
    </location>
</feature>
<feature type="region of interest" description="Disordered" evidence="2">
    <location>
        <begin position="1"/>
        <end position="63"/>
    </location>
</feature>
<comment type="caution">
    <text evidence="4">The sequence shown here is derived from an EMBL/GenBank/DDBJ whole genome shotgun (WGS) entry which is preliminary data.</text>
</comment>
<dbReference type="InterPro" id="IPR003604">
    <property type="entry name" value="Matrin/U1-like-C_Znf_C2H2"/>
</dbReference>
<feature type="compositionally biased region" description="Basic and acidic residues" evidence="2">
    <location>
        <begin position="857"/>
        <end position="867"/>
    </location>
</feature>
<protein>
    <recommendedName>
        <fullName evidence="3">RRM domain-containing protein</fullName>
    </recommendedName>
</protein>
<dbReference type="InterPro" id="IPR000504">
    <property type="entry name" value="RRM_dom"/>
</dbReference>
<feature type="region of interest" description="Disordered" evidence="2">
    <location>
        <begin position="954"/>
        <end position="1110"/>
    </location>
</feature>
<dbReference type="SMART" id="SM00360">
    <property type="entry name" value="RRM"/>
    <property type="match status" value="3"/>
</dbReference>
<dbReference type="InterPro" id="IPR012677">
    <property type="entry name" value="Nucleotide-bd_a/b_plait_sf"/>
</dbReference>
<feature type="compositionally biased region" description="Basic residues" evidence="2">
    <location>
        <begin position="968"/>
        <end position="979"/>
    </location>
</feature>
<feature type="compositionally biased region" description="Basic and acidic residues" evidence="2">
    <location>
        <begin position="1033"/>
        <end position="1053"/>
    </location>
</feature>
<dbReference type="GO" id="GO:0003723">
    <property type="term" value="F:RNA binding"/>
    <property type="evidence" value="ECO:0007669"/>
    <property type="project" value="UniProtKB-UniRule"/>
</dbReference>
<gene>
    <name evidence="4" type="ORF">AAFF_G00053920</name>
</gene>
<evidence type="ECO:0000313" key="4">
    <source>
        <dbReference type="EMBL" id="KAJ8394048.1"/>
    </source>
</evidence>
<feature type="compositionally biased region" description="Basic and acidic residues" evidence="2">
    <location>
        <begin position="626"/>
        <end position="655"/>
    </location>
</feature>
<evidence type="ECO:0000256" key="1">
    <source>
        <dbReference type="PROSITE-ProRule" id="PRU00176"/>
    </source>
</evidence>
<feature type="compositionally biased region" description="Basic and acidic residues" evidence="2">
    <location>
        <begin position="1068"/>
        <end position="1079"/>
    </location>
</feature>
<dbReference type="SMART" id="SM00451">
    <property type="entry name" value="ZnF_U1"/>
    <property type="match status" value="2"/>
</dbReference>
<feature type="compositionally biased region" description="Polar residues" evidence="2">
    <location>
        <begin position="786"/>
        <end position="799"/>
    </location>
</feature>